<keyword evidence="6" id="KW-1185">Reference proteome</keyword>
<sequence>MVDRFVAGCILLSLTIPGLMCSAIIMKIIICSKQLRNIIAYRIILQISMIEFVLLLGHVISSTMPLTDSTYGYWGKKILSTVLQSFYICVLLLNAVLAFNRFFINTSFGANSTGKIYTVIIGFCYLILAAEIACYLSPYVATDFSLDTFDWVFDNTLQNPLMTYIVHQEQIIAFGGMAFELACYVAIFVMITKKRISPSSTLSTHSSHNPEYRILVTSVVAFTYQVIMIIPFHFGERMFPGAKWVHLLNAATWAFFPTLQQISIVSLNREFRRRSLLMIFGKKQYAQAVSTVSANRRKSQLVREYFFDESQKKQLLESHNTLRSLEPASNMQELVWDDRLAKTALAHARNCDVWHSKPETRLHKFYDWIGENIWWSNDKTLRKNLRSAMLEFYDEKKFYFFGQNVCAKGKMCLHYTQFVWATTCAVGCAATQCSSIKHGRHISHGHVIVCHYGEGGNEYGNRPYLPGPKCSNCPIGSRCNSKGLCSSTCTSLPSPFQLKFASTTTGSPPPTTTATSHPLATSPPSSDCRDRRSVCVHWAKTGNCHGAQRKFMAQFCASSCGLCDSEVTTEAPKTQNVTIADDGDGKCRDRLSKKRCERDRAVGRCRNPRTMTAMKENCKVTCGFCESALSCRDMYRTVECSLLKERGHCGNPRLKRAMNERCAKTCDMCDMRRRL</sequence>
<dbReference type="Gene3D" id="3.40.33.10">
    <property type="entry name" value="CAP"/>
    <property type="match status" value="1"/>
</dbReference>
<dbReference type="SMART" id="SM00198">
    <property type="entry name" value="SCP"/>
    <property type="match status" value="1"/>
</dbReference>
<dbReference type="SMART" id="SM00254">
    <property type="entry name" value="ShKT"/>
    <property type="match status" value="3"/>
</dbReference>
<comment type="caution">
    <text evidence="1">Lacks conserved residue(s) required for the propagation of feature annotation.</text>
</comment>
<dbReference type="Pfam" id="PF00188">
    <property type="entry name" value="CAP"/>
    <property type="match status" value="1"/>
</dbReference>
<feature type="transmembrane region" description="Helical" evidence="3">
    <location>
        <begin position="212"/>
        <end position="234"/>
    </location>
</feature>
<dbReference type="Proteomes" id="UP001175271">
    <property type="component" value="Unassembled WGS sequence"/>
</dbReference>
<evidence type="ECO:0000256" key="1">
    <source>
        <dbReference type="PROSITE-ProRule" id="PRU01005"/>
    </source>
</evidence>
<dbReference type="InterPro" id="IPR003582">
    <property type="entry name" value="ShKT_dom"/>
</dbReference>
<evidence type="ECO:0000256" key="2">
    <source>
        <dbReference type="SAM" id="MobiDB-lite"/>
    </source>
</evidence>
<name>A0AA39HHE3_9BILA</name>
<reference evidence="5" key="1">
    <citation type="submission" date="2023-06" db="EMBL/GenBank/DDBJ databases">
        <title>Genomic analysis of the entomopathogenic nematode Steinernema hermaphroditum.</title>
        <authorList>
            <person name="Schwarz E.M."/>
            <person name="Heppert J.K."/>
            <person name="Baniya A."/>
            <person name="Schwartz H.T."/>
            <person name="Tan C.-H."/>
            <person name="Antoshechkin I."/>
            <person name="Sternberg P.W."/>
            <person name="Goodrich-Blair H."/>
            <person name="Dillman A.R."/>
        </authorList>
    </citation>
    <scope>NUCLEOTIDE SEQUENCE</scope>
    <source>
        <strain evidence="5">PS9179</strain>
        <tissue evidence="5">Whole animal</tissue>
    </source>
</reference>
<feature type="compositionally biased region" description="Low complexity" evidence="2">
    <location>
        <begin position="501"/>
        <end position="526"/>
    </location>
</feature>
<dbReference type="InterPro" id="IPR014044">
    <property type="entry name" value="CAP_dom"/>
</dbReference>
<evidence type="ECO:0000259" key="4">
    <source>
        <dbReference type="PROSITE" id="PS51670"/>
    </source>
</evidence>
<dbReference type="Pfam" id="PF01549">
    <property type="entry name" value="ShK"/>
    <property type="match status" value="3"/>
</dbReference>
<evidence type="ECO:0000313" key="6">
    <source>
        <dbReference type="Proteomes" id="UP001175271"/>
    </source>
</evidence>
<proteinExistence type="predicted"/>
<dbReference type="Gene3D" id="1.10.10.1940">
    <property type="match status" value="3"/>
</dbReference>
<comment type="caution">
    <text evidence="5">The sequence shown here is derived from an EMBL/GenBank/DDBJ whole genome shotgun (WGS) entry which is preliminary data.</text>
</comment>
<dbReference type="PRINTS" id="PR00837">
    <property type="entry name" value="V5TPXLIKE"/>
</dbReference>
<dbReference type="SUPFAM" id="SSF81321">
    <property type="entry name" value="Family A G protein-coupled receptor-like"/>
    <property type="match status" value="1"/>
</dbReference>
<keyword evidence="3" id="KW-1133">Transmembrane helix</keyword>
<feature type="transmembrane region" description="Helical" evidence="3">
    <location>
        <begin position="6"/>
        <end position="26"/>
    </location>
</feature>
<dbReference type="PROSITE" id="PS51670">
    <property type="entry name" value="SHKT"/>
    <property type="match status" value="3"/>
</dbReference>
<dbReference type="EMBL" id="JAUCMV010000004">
    <property type="protein sequence ID" value="KAK0405495.1"/>
    <property type="molecule type" value="Genomic_DNA"/>
</dbReference>
<feature type="transmembrane region" description="Helical" evidence="3">
    <location>
        <begin position="38"/>
        <end position="61"/>
    </location>
</feature>
<feature type="domain" description="ShKT" evidence="4">
    <location>
        <begin position="587"/>
        <end position="625"/>
    </location>
</feature>
<dbReference type="SUPFAM" id="SSF55797">
    <property type="entry name" value="PR-1-like"/>
    <property type="match status" value="1"/>
</dbReference>
<protein>
    <recommendedName>
        <fullName evidence="4">ShKT domain-containing protein</fullName>
    </recommendedName>
</protein>
<keyword evidence="3" id="KW-0472">Membrane</keyword>
<feature type="region of interest" description="Disordered" evidence="2">
    <location>
        <begin position="500"/>
        <end position="527"/>
    </location>
</feature>
<dbReference type="PANTHER" id="PTHR10334">
    <property type="entry name" value="CYSTEINE-RICH SECRETORY PROTEIN-RELATED"/>
    <property type="match status" value="1"/>
</dbReference>
<keyword evidence="3" id="KW-0812">Transmembrane</keyword>
<feature type="transmembrane region" description="Helical" evidence="3">
    <location>
        <begin position="171"/>
        <end position="191"/>
    </location>
</feature>
<dbReference type="InterPro" id="IPR001283">
    <property type="entry name" value="CRISP-related"/>
</dbReference>
<gene>
    <name evidence="5" type="ORF">QR680_018024</name>
</gene>
<feature type="domain" description="ShKT" evidence="4">
    <location>
        <begin position="528"/>
        <end position="563"/>
    </location>
</feature>
<feature type="transmembrane region" description="Helical" evidence="3">
    <location>
        <begin position="116"/>
        <end position="141"/>
    </location>
</feature>
<dbReference type="AlphaFoldDB" id="A0AA39HHE3"/>
<accession>A0AA39HHE3</accession>
<evidence type="ECO:0000256" key="3">
    <source>
        <dbReference type="SAM" id="Phobius"/>
    </source>
</evidence>
<dbReference type="InterPro" id="IPR035940">
    <property type="entry name" value="CAP_sf"/>
</dbReference>
<evidence type="ECO:0000313" key="5">
    <source>
        <dbReference type="EMBL" id="KAK0405495.1"/>
    </source>
</evidence>
<organism evidence="5 6">
    <name type="scientific">Steinernema hermaphroditum</name>
    <dbReference type="NCBI Taxonomy" id="289476"/>
    <lineage>
        <taxon>Eukaryota</taxon>
        <taxon>Metazoa</taxon>
        <taxon>Ecdysozoa</taxon>
        <taxon>Nematoda</taxon>
        <taxon>Chromadorea</taxon>
        <taxon>Rhabditida</taxon>
        <taxon>Tylenchina</taxon>
        <taxon>Panagrolaimomorpha</taxon>
        <taxon>Strongyloidoidea</taxon>
        <taxon>Steinernematidae</taxon>
        <taxon>Steinernema</taxon>
    </lineage>
</organism>
<feature type="domain" description="ShKT" evidence="4">
    <location>
        <begin position="631"/>
        <end position="669"/>
    </location>
</feature>
<feature type="transmembrane region" description="Helical" evidence="3">
    <location>
        <begin position="81"/>
        <end position="104"/>
    </location>
</feature>